<organism evidence="3 4">
    <name type="scientific">Deinococcus humi</name>
    <dbReference type="NCBI Taxonomy" id="662880"/>
    <lineage>
        <taxon>Bacteria</taxon>
        <taxon>Thermotogati</taxon>
        <taxon>Deinococcota</taxon>
        <taxon>Deinococci</taxon>
        <taxon>Deinococcales</taxon>
        <taxon>Deinococcaceae</taxon>
        <taxon>Deinococcus</taxon>
    </lineage>
</organism>
<dbReference type="RefSeq" id="WP_184134718.1">
    <property type="nucleotide sequence ID" value="NZ_JACHFL010000010.1"/>
</dbReference>
<evidence type="ECO:0000256" key="1">
    <source>
        <dbReference type="SAM" id="MobiDB-lite"/>
    </source>
</evidence>
<reference evidence="3 4" key="1">
    <citation type="submission" date="2020-08" db="EMBL/GenBank/DDBJ databases">
        <title>Genomic Encyclopedia of Type Strains, Phase IV (KMG-IV): sequencing the most valuable type-strain genomes for metagenomic binning, comparative biology and taxonomic classification.</title>
        <authorList>
            <person name="Goeker M."/>
        </authorList>
    </citation>
    <scope>NUCLEOTIDE SEQUENCE [LARGE SCALE GENOMIC DNA]</scope>
    <source>
        <strain evidence="3 4">DSM 27939</strain>
    </source>
</reference>
<evidence type="ECO:0000259" key="2">
    <source>
        <dbReference type="Pfam" id="PF03413"/>
    </source>
</evidence>
<gene>
    <name evidence="3" type="ORF">HNQ08_003478</name>
</gene>
<dbReference type="Pfam" id="PF03413">
    <property type="entry name" value="PepSY"/>
    <property type="match status" value="1"/>
</dbReference>
<accession>A0A7W8NFE8</accession>
<name>A0A7W8NFE8_9DEIO</name>
<protein>
    <submittedName>
        <fullName evidence="3">Putative membrane protein YkoI</fullName>
    </submittedName>
</protein>
<feature type="region of interest" description="Disordered" evidence="1">
    <location>
        <begin position="1"/>
        <end position="27"/>
    </location>
</feature>
<dbReference type="Proteomes" id="UP000552709">
    <property type="component" value="Unassembled WGS sequence"/>
</dbReference>
<dbReference type="AlphaFoldDB" id="A0A7W8NFE8"/>
<feature type="domain" description="PepSY" evidence="2">
    <location>
        <begin position="19"/>
        <end position="69"/>
    </location>
</feature>
<keyword evidence="4" id="KW-1185">Reference proteome</keyword>
<comment type="caution">
    <text evidence="3">The sequence shown here is derived from an EMBL/GenBank/DDBJ whole genome shotgun (WGS) entry which is preliminary data.</text>
</comment>
<dbReference type="Gene3D" id="3.10.450.40">
    <property type="match status" value="1"/>
</dbReference>
<dbReference type="InterPro" id="IPR025711">
    <property type="entry name" value="PepSY"/>
</dbReference>
<sequence length="82" mass="8320">MASPGAEGRPRTSPVPTGPPEQAKAAALAAVPDTVTSVQLGNENGFLVYDVTIGNQEVIVDAGNGRVLYQGAVDAGESGWEP</sequence>
<proteinExistence type="predicted"/>
<dbReference type="EMBL" id="JACHFL010000010">
    <property type="protein sequence ID" value="MBB5364366.1"/>
    <property type="molecule type" value="Genomic_DNA"/>
</dbReference>
<evidence type="ECO:0000313" key="4">
    <source>
        <dbReference type="Proteomes" id="UP000552709"/>
    </source>
</evidence>
<evidence type="ECO:0000313" key="3">
    <source>
        <dbReference type="EMBL" id="MBB5364366.1"/>
    </source>
</evidence>